<sequence>MSQNSRLRHVVSAVAAVVAMSLFAVGCGGSDSGGGANSGTASSDVTVKAAGAPTAGGAVKFAVEGESDGFNPTTNRWAVSGHMVGSAVFDPLAAYDENGKAQPYLAKAFTPSADFKTWTIELRPNVNFSDGTPVDGAAVAKSLNAVRKDPLVGIALSNVASVTASGPLSVTVAMIDPDASLPAGLTTQVGYVVSPAQLDATPPANTRSPIGSGPFIQKEWVPDNRWVGTKNANYWRSDAKGNKLPYLDSLEFRPITDPQNRVNALLAGDVNMLHTTDFPAMAKLSSEAKSGAIQVVFDQTQTEESFIMFNTAKAPLDDVRVREGLKLCTDPAAVLIVSETPADRAADSQYTKDSPWYFDTGFKTNDPAAGKALIEKVKAEKGPISFSLTTTPVPVNVNVTALLKQQWEACGVSVTTTTTEQSKFILDMATGNYQADLTRQFSGTDPAVDYVWWTGKNATGPLALNFARLNDPELNAALDKGRASPDIAVRKEAYATVQKRQTALVPYIWLAHTQWALGAAKNIRNFTSMTLPDGAKAQPFQGGIVKLTETWIEK</sequence>
<dbReference type="InterPro" id="IPR000914">
    <property type="entry name" value="SBP_5_dom"/>
</dbReference>
<dbReference type="PANTHER" id="PTHR30290:SF9">
    <property type="entry name" value="OLIGOPEPTIDE-BINDING PROTEIN APPA"/>
    <property type="match status" value="1"/>
</dbReference>
<proteinExistence type="inferred from homology"/>
<dbReference type="PANTHER" id="PTHR30290">
    <property type="entry name" value="PERIPLASMIC BINDING COMPONENT OF ABC TRANSPORTER"/>
    <property type="match status" value="1"/>
</dbReference>
<dbReference type="InterPro" id="IPR039424">
    <property type="entry name" value="SBP_5"/>
</dbReference>
<organism evidence="5">
    <name type="scientific">freshwater metagenome</name>
    <dbReference type="NCBI Taxonomy" id="449393"/>
    <lineage>
        <taxon>unclassified sequences</taxon>
        <taxon>metagenomes</taxon>
        <taxon>ecological metagenomes</taxon>
    </lineage>
</organism>
<evidence type="ECO:0000256" key="3">
    <source>
        <dbReference type="ARBA" id="ARBA00022729"/>
    </source>
</evidence>
<dbReference type="Gene3D" id="3.10.105.10">
    <property type="entry name" value="Dipeptide-binding Protein, Domain 3"/>
    <property type="match status" value="1"/>
</dbReference>
<keyword evidence="2" id="KW-0813">Transport</keyword>
<dbReference type="PIRSF" id="PIRSF002741">
    <property type="entry name" value="MppA"/>
    <property type="match status" value="1"/>
</dbReference>
<keyword evidence="3" id="KW-0732">Signal</keyword>
<dbReference type="SUPFAM" id="SSF53850">
    <property type="entry name" value="Periplasmic binding protein-like II"/>
    <property type="match status" value="1"/>
</dbReference>
<comment type="similarity">
    <text evidence="1">Belongs to the bacterial solute-binding protein 5 family.</text>
</comment>
<gene>
    <name evidence="5" type="ORF">UFOPK1827_01207</name>
</gene>
<reference evidence="5" key="1">
    <citation type="submission" date="2020-05" db="EMBL/GenBank/DDBJ databases">
        <authorList>
            <person name="Chiriac C."/>
            <person name="Salcher M."/>
            <person name="Ghai R."/>
            <person name="Kavagutti S V."/>
        </authorList>
    </citation>
    <scope>NUCLEOTIDE SEQUENCE</scope>
</reference>
<dbReference type="PROSITE" id="PS51257">
    <property type="entry name" value="PROKAR_LIPOPROTEIN"/>
    <property type="match status" value="1"/>
</dbReference>
<feature type="domain" description="Solute-binding protein family 5" evidence="4">
    <location>
        <begin position="101"/>
        <end position="457"/>
    </location>
</feature>
<name>A0A6J6H8G4_9ZZZZ</name>
<dbReference type="InterPro" id="IPR030678">
    <property type="entry name" value="Peptide/Ni-bd"/>
</dbReference>
<evidence type="ECO:0000256" key="1">
    <source>
        <dbReference type="ARBA" id="ARBA00005695"/>
    </source>
</evidence>
<evidence type="ECO:0000259" key="4">
    <source>
        <dbReference type="Pfam" id="PF00496"/>
    </source>
</evidence>
<protein>
    <submittedName>
        <fullName evidence="5">Unannotated protein</fullName>
    </submittedName>
</protein>
<dbReference type="GO" id="GO:0043190">
    <property type="term" value="C:ATP-binding cassette (ABC) transporter complex"/>
    <property type="evidence" value="ECO:0007669"/>
    <property type="project" value="InterPro"/>
</dbReference>
<dbReference type="EMBL" id="CAEZUO010000057">
    <property type="protein sequence ID" value="CAB4609992.1"/>
    <property type="molecule type" value="Genomic_DNA"/>
</dbReference>
<evidence type="ECO:0000256" key="2">
    <source>
        <dbReference type="ARBA" id="ARBA00022448"/>
    </source>
</evidence>
<dbReference type="Gene3D" id="3.40.190.10">
    <property type="entry name" value="Periplasmic binding protein-like II"/>
    <property type="match status" value="1"/>
</dbReference>
<dbReference type="Pfam" id="PF00496">
    <property type="entry name" value="SBP_bac_5"/>
    <property type="match status" value="1"/>
</dbReference>
<accession>A0A6J6H8G4</accession>
<dbReference type="GO" id="GO:1904680">
    <property type="term" value="F:peptide transmembrane transporter activity"/>
    <property type="evidence" value="ECO:0007669"/>
    <property type="project" value="TreeGrafter"/>
</dbReference>
<evidence type="ECO:0000313" key="5">
    <source>
        <dbReference type="EMBL" id="CAB4609992.1"/>
    </source>
</evidence>
<dbReference type="GO" id="GO:0042597">
    <property type="term" value="C:periplasmic space"/>
    <property type="evidence" value="ECO:0007669"/>
    <property type="project" value="UniProtKB-ARBA"/>
</dbReference>
<dbReference type="GO" id="GO:0015833">
    <property type="term" value="P:peptide transport"/>
    <property type="evidence" value="ECO:0007669"/>
    <property type="project" value="TreeGrafter"/>
</dbReference>
<dbReference type="AlphaFoldDB" id="A0A6J6H8G4"/>